<dbReference type="Gene3D" id="1.10.3910.10">
    <property type="entry name" value="SP0561-like"/>
    <property type="match status" value="1"/>
</dbReference>
<sequence>MSMFDKTTKMAAVLKGHPKAKEVLESFGLQCSTCSGAKHESIELGATNHGLDVNELLTHLNALFDEPPGK</sequence>
<dbReference type="PANTHER" id="PTHR39341">
    <property type="entry name" value="BSL7085 PROTEIN"/>
    <property type="match status" value="1"/>
</dbReference>
<evidence type="ECO:0000259" key="1">
    <source>
        <dbReference type="Pfam" id="PF08984"/>
    </source>
</evidence>
<dbReference type="PANTHER" id="PTHR39341:SF1">
    <property type="entry name" value="DUF1858 DOMAIN-CONTAINING PROTEIN"/>
    <property type="match status" value="1"/>
</dbReference>
<dbReference type="InterPro" id="IPR038062">
    <property type="entry name" value="ScdA-like_N_sf"/>
</dbReference>
<keyword evidence="3" id="KW-1185">Reference proteome</keyword>
<reference evidence="2" key="1">
    <citation type="submission" date="2006-05" db="EMBL/GenBank/DDBJ databases">
        <title>Annotation of the draft genome assembly of Desulfuromonas acetoxidans DSM 684.</title>
        <authorList>
            <consortium name="US DOE Joint Genome Institute (JGI-ORNL)"/>
            <person name="Larimer F."/>
            <person name="Land M."/>
            <person name="Hauser L."/>
        </authorList>
    </citation>
    <scope>NUCLEOTIDE SEQUENCE [LARGE SCALE GENOMIC DNA]</scope>
    <source>
        <strain evidence="2">DSM 684</strain>
    </source>
</reference>
<organism evidence="2 3">
    <name type="scientific">Desulfuromonas acetoxidans (strain DSM 684 / 11070)</name>
    <dbReference type="NCBI Taxonomy" id="281689"/>
    <lineage>
        <taxon>Bacteria</taxon>
        <taxon>Pseudomonadati</taxon>
        <taxon>Thermodesulfobacteriota</taxon>
        <taxon>Desulfuromonadia</taxon>
        <taxon>Desulfuromonadales</taxon>
        <taxon>Desulfuromonadaceae</taxon>
        <taxon>Desulfuromonas</taxon>
    </lineage>
</organism>
<name>Q1K1T2_DESA6</name>
<accession>Q1K1T2</accession>
<dbReference type="InterPro" id="IPR015077">
    <property type="entry name" value="DUF1858"/>
</dbReference>
<feature type="domain" description="DUF1858" evidence="1">
    <location>
        <begin position="5"/>
        <end position="57"/>
    </location>
</feature>
<dbReference type="InterPro" id="IPR023883">
    <property type="entry name" value="CHP03980_redox-disulphide"/>
</dbReference>
<dbReference type="Pfam" id="PF08984">
    <property type="entry name" value="DUF1858"/>
    <property type="match status" value="1"/>
</dbReference>
<reference evidence="2" key="2">
    <citation type="submission" date="2006-05" db="EMBL/GenBank/DDBJ databases">
        <title>Sequencing of the draft genome and assembly of Desulfuromonas acetoxidans DSM 684.</title>
        <authorList>
            <consortium name="US DOE Joint Genome Institute (JGI-PGF)"/>
            <person name="Copeland A."/>
            <person name="Lucas S."/>
            <person name="Lapidus A."/>
            <person name="Barry K."/>
            <person name="Detter J.C."/>
            <person name="Glavina del Rio T."/>
            <person name="Hammon N."/>
            <person name="Israni S."/>
            <person name="Dalin E."/>
            <person name="Tice H."/>
            <person name="Bruce D."/>
            <person name="Pitluck S."/>
            <person name="Richardson P."/>
        </authorList>
    </citation>
    <scope>NUCLEOTIDE SEQUENCE [LARGE SCALE GENOMIC DNA]</scope>
    <source>
        <strain evidence="2">DSM 684</strain>
    </source>
</reference>
<dbReference type="Proteomes" id="UP000005695">
    <property type="component" value="Unassembled WGS sequence"/>
</dbReference>
<evidence type="ECO:0000313" key="3">
    <source>
        <dbReference type="Proteomes" id="UP000005695"/>
    </source>
</evidence>
<protein>
    <recommendedName>
        <fullName evidence="1">DUF1858 domain-containing protein</fullName>
    </recommendedName>
</protein>
<dbReference type="EMBL" id="AAEW02000005">
    <property type="protein sequence ID" value="EAT16306.1"/>
    <property type="molecule type" value="Genomic_DNA"/>
</dbReference>
<gene>
    <name evidence="2" type="ORF">Dace_1770</name>
</gene>
<comment type="caution">
    <text evidence="2">The sequence shown here is derived from an EMBL/GenBank/DDBJ whole genome shotgun (WGS) entry which is preliminary data.</text>
</comment>
<dbReference type="AlphaFoldDB" id="Q1K1T2"/>
<dbReference type="SUPFAM" id="SSF140683">
    <property type="entry name" value="SP0561-like"/>
    <property type="match status" value="1"/>
</dbReference>
<evidence type="ECO:0000313" key="2">
    <source>
        <dbReference type="EMBL" id="EAT16306.1"/>
    </source>
</evidence>
<proteinExistence type="predicted"/>
<dbReference type="NCBIfam" id="TIGR03980">
    <property type="entry name" value="prismane_assoc"/>
    <property type="match status" value="1"/>
</dbReference>